<organism evidence="1 2">
    <name type="scientific">Racocetra fulgida</name>
    <dbReference type="NCBI Taxonomy" id="60492"/>
    <lineage>
        <taxon>Eukaryota</taxon>
        <taxon>Fungi</taxon>
        <taxon>Fungi incertae sedis</taxon>
        <taxon>Mucoromycota</taxon>
        <taxon>Glomeromycotina</taxon>
        <taxon>Glomeromycetes</taxon>
        <taxon>Diversisporales</taxon>
        <taxon>Gigasporaceae</taxon>
        <taxon>Racocetra</taxon>
    </lineage>
</organism>
<comment type="caution">
    <text evidence="1">The sequence shown here is derived from an EMBL/GenBank/DDBJ whole genome shotgun (WGS) entry which is preliminary data.</text>
</comment>
<dbReference type="EMBL" id="CAJVPZ010062110">
    <property type="protein sequence ID" value="CAG8791771.1"/>
    <property type="molecule type" value="Genomic_DNA"/>
</dbReference>
<accession>A0A9N9JS81</accession>
<feature type="non-terminal residue" evidence="1">
    <location>
        <position position="1"/>
    </location>
</feature>
<feature type="non-terminal residue" evidence="1">
    <location>
        <position position="57"/>
    </location>
</feature>
<evidence type="ECO:0000313" key="2">
    <source>
        <dbReference type="Proteomes" id="UP000789396"/>
    </source>
</evidence>
<dbReference type="Proteomes" id="UP000789396">
    <property type="component" value="Unassembled WGS sequence"/>
</dbReference>
<keyword evidence="2" id="KW-1185">Reference proteome</keyword>
<dbReference type="AlphaFoldDB" id="A0A9N9JS81"/>
<sequence>ESSESLREQKNHLAREACAQRIANETIEEAEQQLRRRKQTEAKRQVTNVACVDTYDT</sequence>
<reference evidence="1" key="1">
    <citation type="submission" date="2021-06" db="EMBL/GenBank/DDBJ databases">
        <authorList>
            <person name="Kallberg Y."/>
            <person name="Tangrot J."/>
            <person name="Rosling A."/>
        </authorList>
    </citation>
    <scope>NUCLEOTIDE SEQUENCE</scope>
    <source>
        <strain evidence="1">IN212</strain>
    </source>
</reference>
<protein>
    <submittedName>
        <fullName evidence="1">4_t:CDS:1</fullName>
    </submittedName>
</protein>
<proteinExistence type="predicted"/>
<gene>
    <name evidence="1" type="ORF">RFULGI_LOCUS16813</name>
</gene>
<evidence type="ECO:0000313" key="1">
    <source>
        <dbReference type="EMBL" id="CAG8791771.1"/>
    </source>
</evidence>
<name>A0A9N9JS81_9GLOM</name>